<comment type="caution">
    <text evidence="1">The sequence shown here is derived from an EMBL/GenBank/DDBJ whole genome shotgun (WGS) entry which is preliminary data.</text>
</comment>
<keyword evidence="2" id="KW-1185">Reference proteome</keyword>
<dbReference type="Proteomes" id="UP001164539">
    <property type="component" value="Chromosome 9"/>
</dbReference>
<keyword evidence="1" id="KW-0808">Transferase</keyword>
<evidence type="ECO:0000313" key="1">
    <source>
        <dbReference type="EMBL" id="KAJ4710139.1"/>
    </source>
</evidence>
<protein>
    <submittedName>
        <fullName evidence="1">Histidine kinase</fullName>
    </submittedName>
</protein>
<keyword evidence="1" id="KW-0418">Kinase</keyword>
<dbReference type="EMBL" id="CM051402">
    <property type="protein sequence ID" value="KAJ4710139.1"/>
    <property type="molecule type" value="Genomic_DNA"/>
</dbReference>
<gene>
    <name evidence="1" type="ORF">OWV82_016361</name>
</gene>
<organism evidence="1 2">
    <name type="scientific">Melia azedarach</name>
    <name type="common">Chinaberry tree</name>
    <dbReference type="NCBI Taxonomy" id="155640"/>
    <lineage>
        <taxon>Eukaryota</taxon>
        <taxon>Viridiplantae</taxon>
        <taxon>Streptophyta</taxon>
        <taxon>Embryophyta</taxon>
        <taxon>Tracheophyta</taxon>
        <taxon>Spermatophyta</taxon>
        <taxon>Magnoliopsida</taxon>
        <taxon>eudicotyledons</taxon>
        <taxon>Gunneridae</taxon>
        <taxon>Pentapetalae</taxon>
        <taxon>rosids</taxon>
        <taxon>malvids</taxon>
        <taxon>Sapindales</taxon>
        <taxon>Meliaceae</taxon>
        <taxon>Melia</taxon>
    </lineage>
</organism>
<proteinExistence type="predicted"/>
<reference evidence="1 2" key="1">
    <citation type="journal article" date="2023" name="Science">
        <title>Complex scaffold remodeling in plant triterpene biosynthesis.</title>
        <authorList>
            <person name="De La Pena R."/>
            <person name="Hodgson H."/>
            <person name="Liu J.C."/>
            <person name="Stephenson M.J."/>
            <person name="Martin A.C."/>
            <person name="Owen C."/>
            <person name="Harkess A."/>
            <person name="Leebens-Mack J."/>
            <person name="Jimenez L.E."/>
            <person name="Osbourn A."/>
            <person name="Sattely E.S."/>
        </authorList>
    </citation>
    <scope>NUCLEOTIDE SEQUENCE [LARGE SCALE GENOMIC DNA]</scope>
    <source>
        <strain evidence="2">cv. JPN11</strain>
        <tissue evidence="1">Leaf</tissue>
    </source>
</reference>
<name>A0ACC1XFJ1_MELAZ</name>
<evidence type="ECO:0000313" key="2">
    <source>
        <dbReference type="Proteomes" id="UP001164539"/>
    </source>
</evidence>
<accession>A0ACC1XFJ1</accession>
<sequence>MGVKMQKNHCYSVALKMNEQMGTKRGYTFIQSHRGLLPKALVLWIMFMGIVSMGIYNYMNDLNKVRRREALGSMCDQRARMLQDQFNVSVNHVHALAILVSTFHYFMNPSAIDQETFAEYTARTAFERPLLTGVAYAQRVVDAQREQFERHHGWTIKTMERDSSPVRDEYAPVIFCQESVSYIKSLDMMSGEEDRENILRARATGKAVLTRPFRLLGSHHLGVVLTFPVYKSKLPPRPTIEERIEATAGYIGGPFDVESLVENLLGQLAGNQEILVNVYDITNASDPLIMYGHQNQDGDTSLVLKNSLDFGDSFRKHQMICRYHQKAPTPWTALSTAFLIFVIGLLLGYILYSAGIRIVKVEDDFNEMQELKVRAEAADVAKSQFLATVSHEIRTPMNGILGMLALLLDTDLSSTQRDYAQTAQVCGKALITLINEVLDRAKIEACKLELEAVPFNLRSILDDVLSLFSEKSRNKGIELAVFVSDKVPEIVLGDPGRFRQIITNLVGNSVKFTERGHIFVKVHLAEHSKVKLDAKDETFLNGGSDEGARPAGTGQFNTLSGLEAADERNNWDKFKHLIDEGFLSNASIINMMASNDASEDVTLMVCVEDTGIGIPLSAQDRVFMPFMQADSSTSRHYGGTGIGLSISKCLVELMHGQISFVSRPQVGSTFSFTAVFGRCKKNAFDAIKKSNSEDLPSGFRGLKAVVVDEKPVRAAVTQYHLNRLGIMVKISNSIKDLTSTEKNGFQSAGDKFQPDIILVEKDCWISGEDGMNTRPVDHMLNGNVFKLPKLILLATNISNDEVDKSKKAGFADTVIMKPLRASMIAACLQQVLSTENKRQAGNMANGSSFKQGLLCGRKILVVDDNSVNRIVAAGALKKFGAKVECAASGKAALEKLKLPHGFDACFMDIQMPEMDGFEATRRIRQMESKANEQVTNGGSSVDGTAKKAEWHIPILAMTADVIHATFDECRKCGMDGYVSKPFEEENLYREISRFFKSKPVSAS</sequence>